<dbReference type="AlphaFoldDB" id="A0A2T3N9U1"/>
<dbReference type="EMBL" id="PYMB01000011">
    <property type="protein sequence ID" value="PSW10288.1"/>
    <property type="molecule type" value="Genomic_DNA"/>
</dbReference>
<proteinExistence type="predicted"/>
<feature type="chain" id="PRO_5015492520" evidence="1">
    <location>
        <begin position="19"/>
        <end position="474"/>
    </location>
</feature>
<comment type="caution">
    <text evidence="2">The sequence shown here is derived from an EMBL/GenBank/DDBJ whole genome shotgun (WGS) entry which is preliminary data.</text>
</comment>
<evidence type="ECO:0000256" key="1">
    <source>
        <dbReference type="SAM" id="SignalP"/>
    </source>
</evidence>
<sequence>MRNNFILVLLFFSVRSFAVQGEVCSFFYNLEKQMNNNNSQIITEMLDRFRTQTANKILQPLTDTEIGYYFTVDRGYYFNLDCQDLSEPGRLSETGMFAIGDRFKPVKKIKFNGNDYYYGIRSSGLMSFVRVDKTRKIETDKVYFVNRTLEKSFFCTNENNCSGVSKEFSIRNHYAVMGKKDFIYNGGCKKFNVQVYQRNEEKGSELIIPFPNTINSIQYCNTNDIFKFDHVDTEVFFDGTPIVGHLVLLSSKELKKLIPNISDVKNCDEKIVQVKSELDRIKLNFGLDLSKIYAKFSSELEHEIESKYEVIRTLDRGVFIKFLSFSIESSKMKILNDNDILIVELMQTCDKHVKKPVDFANATFNINADKEIEVDIDREDLTKEARTKGEDGNKFVDWVIETQSKPARKNGQTWIIRGIRQHIEWRDFIQHKFEEQLVEFLDEDDLIYKDRMARYFTMLFMSTSFIYIKDEGAN</sequence>
<evidence type="ECO:0000313" key="2">
    <source>
        <dbReference type="EMBL" id="PSW10288.1"/>
    </source>
</evidence>
<name>A0A2T3N9U1_9GAMM</name>
<keyword evidence="1" id="KW-0732">Signal</keyword>
<organism evidence="2 3">
    <name type="scientific">Photobacterium rosenbergii</name>
    <dbReference type="NCBI Taxonomy" id="294936"/>
    <lineage>
        <taxon>Bacteria</taxon>
        <taxon>Pseudomonadati</taxon>
        <taxon>Pseudomonadota</taxon>
        <taxon>Gammaproteobacteria</taxon>
        <taxon>Vibrionales</taxon>
        <taxon>Vibrionaceae</taxon>
        <taxon>Photobacterium</taxon>
    </lineage>
</organism>
<reference evidence="2 3" key="1">
    <citation type="submission" date="2018-03" db="EMBL/GenBank/DDBJ databases">
        <title>Whole genome sequencing of Histamine producing bacteria.</title>
        <authorList>
            <person name="Butler K."/>
        </authorList>
    </citation>
    <scope>NUCLEOTIDE SEQUENCE [LARGE SCALE GENOMIC DNA]</scope>
    <source>
        <strain evidence="2 3">DSM 19138</strain>
    </source>
</reference>
<accession>A0A2T3N9U1</accession>
<protein>
    <submittedName>
        <fullName evidence="2">Uncharacterized protein</fullName>
    </submittedName>
</protein>
<feature type="signal peptide" evidence="1">
    <location>
        <begin position="1"/>
        <end position="18"/>
    </location>
</feature>
<evidence type="ECO:0000313" key="3">
    <source>
        <dbReference type="Proteomes" id="UP000241346"/>
    </source>
</evidence>
<dbReference type="Proteomes" id="UP000241346">
    <property type="component" value="Unassembled WGS sequence"/>
</dbReference>
<dbReference type="RefSeq" id="WP_107299703.1">
    <property type="nucleotide sequence ID" value="NZ_PYMB01000011.1"/>
</dbReference>
<gene>
    <name evidence="2" type="ORF">C9J01_18940</name>
</gene>